<evidence type="ECO:0000313" key="4">
    <source>
        <dbReference type="Proteomes" id="UP000092573"/>
    </source>
</evidence>
<evidence type="ECO:0000256" key="1">
    <source>
        <dbReference type="ARBA" id="ARBA00006484"/>
    </source>
</evidence>
<evidence type="ECO:0000313" key="3">
    <source>
        <dbReference type="EMBL" id="ANS76178.1"/>
    </source>
</evidence>
<dbReference type="SUPFAM" id="SSF51735">
    <property type="entry name" value="NAD(P)-binding Rossmann-fold domains"/>
    <property type="match status" value="1"/>
</dbReference>
<dbReference type="CDD" id="cd05344">
    <property type="entry name" value="BKR_like_SDR_like"/>
    <property type="match status" value="1"/>
</dbReference>
<dbReference type="Pfam" id="PF13561">
    <property type="entry name" value="adh_short_C2"/>
    <property type="match status" value="1"/>
</dbReference>
<dbReference type="KEGG" id="pyg:AWM70_17625"/>
<dbReference type="GO" id="GO:0016491">
    <property type="term" value="F:oxidoreductase activity"/>
    <property type="evidence" value="ECO:0007669"/>
    <property type="project" value="UniProtKB-KW"/>
</dbReference>
<proteinExistence type="inferred from homology"/>
<sequence length="263" mass="28388">MDLDLRGKKALVIGSSQGLGKAIASELALEGADVMLASRSEDKLRRVQQELRDLAAGGQVEYTTVDVTDQLQIEHLIERTSEVFGGRIDILVNNAGGPPPASFEELEDEAWLQAFQLNLLSYVRMIRSVLPLMKTDGGRIVNIASSSVKQPIPGLILSNTMRMGVLGMTKTLSQELAPYGILINTAAPGKIETDRIMQLNQKRADQHGISVQEAARQEMQGIPLGRFGTPEEFAKAVVFLLSGANTYITGTLQVIDGGAMNAV</sequence>
<accession>A0A1B1N401</accession>
<dbReference type="PANTHER" id="PTHR42879">
    <property type="entry name" value="3-OXOACYL-(ACYL-CARRIER-PROTEIN) REDUCTASE"/>
    <property type="match status" value="1"/>
</dbReference>
<dbReference type="RefSeq" id="WP_068698577.1">
    <property type="nucleotide sequence ID" value="NZ_CP014167.1"/>
</dbReference>
<protein>
    <submittedName>
        <fullName evidence="3">3-oxoacyl-ACP reductase</fullName>
    </submittedName>
</protein>
<dbReference type="Proteomes" id="UP000092573">
    <property type="component" value="Chromosome"/>
</dbReference>
<dbReference type="PRINTS" id="PR00081">
    <property type="entry name" value="GDHRDH"/>
</dbReference>
<comment type="similarity">
    <text evidence="1">Belongs to the short-chain dehydrogenases/reductases (SDR) family.</text>
</comment>
<reference evidence="3 4" key="1">
    <citation type="submission" date="2016-01" db="EMBL/GenBank/DDBJ databases">
        <title>Complete Genome Sequence of Paenibacillus yonginensis DCY84, a novel Plant Growth-Promoting Bacteria with Elicitation of Induced Systemic Resistance.</title>
        <authorList>
            <person name="Kim Y.J."/>
            <person name="Yang D.C."/>
            <person name="Sukweenadhi J."/>
        </authorList>
    </citation>
    <scope>NUCLEOTIDE SEQUENCE [LARGE SCALE GENOMIC DNA]</scope>
    <source>
        <strain evidence="3 4">DCY84</strain>
    </source>
</reference>
<dbReference type="FunFam" id="3.40.50.720:FF:000084">
    <property type="entry name" value="Short-chain dehydrogenase reductase"/>
    <property type="match status" value="1"/>
</dbReference>
<dbReference type="Gene3D" id="3.40.50.720">
    <property type="entry name" value="NAD(P)-binding Rossmann-like Domain"/>
    <property type="match status" value="1"/>
</dbReference>
<evidence type="ECO:0000256" key="2">
    <source>
        <dbReference type="ARBA" id="ARBA00023002"/>
    </source>
</evidence>
<dbReference type="InterPro" id="IPR002347">
    <property type="entry name" value="SDR_fam"/>
</dbReference>
<dbReference type="InterPro" id="IPR050259">
    <property type="entry name" value="SDR"/>
</dbReference>
<keyword evidence="4" id="KW-1185">Reference proteome</keyword>
<dbReference type="PRINTS" id="PR00080">
    <property type="entry name" value="SDRFAMILY"/>
</dbReference>
<dbReference type="OrthoDB" id="9803333at2"/>
<name>A0A1B1N401_9BACL</name>
<dbReference type="STRING" id="1462996.AWM70_17625"/>
<gene>
    <name evidence="3" type="ORF">AWM70_17625</name>
</gene>
<organism evidence="3 4">
    <name type="scientific">Paenibacillus yonginensis</name>
    <dbReference type="NCBI Taxonomy" id="1462996"/>
    <lineage>
        <taxon>Bacteria</taxon>
        <taxon>Bacillati</taxon>
        <taxon>Bacillota</taxon>
        <taxon>Bacilli</taxon>
        <taxon>Bacillales</taxon>
        <taxon>Paenibacillaceae</taxon>
        <taxon>Paenibacillus</taxon>
    </lineage>
</organism>
<dbReference type="GO" id="GO:0008206">
    <property type="term" value="P:bile acid metabolic process"/>
    <property type="evidence" value="ECO:0007669"/>
    <property type="project" value="UniProtKB-ARBA"/>
</dbReference>
<dbReference type="PANTHER" id="PTHR42879:SF6">
    <property type="entry name" value="NADPH-DEPENDENT REDUCTASE BACG"/>
    <property type="match status" value="1"/>
</dbReference>
<keyword evidence="2" id="KW-0560">Oxidoreductase</keyword>
<dbReference type="EMBL" id="CP014167">
    <property type="protein sequence ID" value="ANS76178.1"/>
    <property type="molecule type" value="Genomic_DNA"/>
</dbReference>
<dbReference type="InterPro" id="IPR036291">
    <property type="entry name" value="NAD(P)-bd_dom_sf"/>
</dbReference>
<dbReference type="AlphaFoldDB" id="A0A1B1N401"/>